<evidence type="ECO:0000256" key="10">
    <source>
        <dbReference type="HAMAP-Rule" id="MF_00115"/>
    </source>
</evidence>
<dbReference type="Gene3D" id="1.10.1200.120">
    <property type="entry name" value="Large-conductance mechanosensitive channel, MscL, domain 1"/>
    <property type="match status" value="1"/>
</dbReference>
<comment type="function">
    <text evidence="10">Channel that opens in response to stretch forces in the membrane lipid bilayer. May participate in the regulation of osmotic pressure changes within the cell.</text>
</comment>
<evidence type="ECO:0000256" key="8">
    <source>
        <dbReference type="ARBA" id="ARBA00023136"/>
    </source>
</evidence>
<comment type="similarity">
    <text evidence="2 10">Belongs to the MscL family.</text>
</comment>
<evidence type="ECO:0000313" key="11">
    <source>
        <dbReference type="EMBL" id="MCW1925509.1"/>
    </source>
</evidence>
<keyword evidence="9 10" id="KW-0407">Ion channel</keyword>
<proteinExistence type="inferred from homology"/>
<dbReference type="InterPro" id="IPR001185">
    <property type="entry name" value="MS_channel"/>
</dbReference>
<evidence type="ECO:0000256" key="9">
    <source>
        <dbReference type="ARBA" id="ARBA00023303"/>
    </source>
</evidence>
<reference evidence="11 12" key="1">
    <citation type="submission" date="2022-10" db="EMBL/GenBank/DDBJ databases">
        <title>Luteolibacter arcticus strain CCTCC AB 2014275, whole genome shotgun sequencing project.</title>
        <authorList>
            <person name="Zhao G."/>
            <person name="Shen L."/>
        </authorList>
    </citation>
    <scope>NUCLEOTIDE SEQUENCE [LARGE SCALE GENOMIC DNA]</scope>
    <source>
        <strain evidence="11 12">CCTCC AB 2014275</strain>
    </source>
</reference>
<comment type="subunit">
    <text evidence="10">Homopentamer.</text>
</comment>
<feature type="transmembrane region" description="Helical" evidence="10">
    <location>
        <begin position="12"/>
        <end position="35"/>
    </location>
</feature>
<dbReference type="RefSeq" id="WP_264489615.1">
    <property type="nucleotide sequence ID" value="NZ_JAPDDT010000014.1"/>
</dbReference>
<dbReference type="PRINTS" id="PR01264">
    <property type="entry name" value="MECHCHANNEL"/>
</dbReference>
<keyword evidence="5 10" id="KW-0812">Transmembrane</keyword>
<dbReference type="InterPro" id="IPR036019">
    <property type="entry name" value="MscL_channel"/>
</dbReference>
<dbReference type="PROSITE" id="PS01327">
    <property type="entry name" value="MSCL"/>
    <property type="match status" value="1"/>
</dbReference>
<dbReference type="Pfam" id="PF01741">
    <property type="entry name" value="MscL"/>
    <property type="match status" value="1"/>
</dbReference>
<gene>
    <name evidence="10 11" type="primary">mscL</name>
    <name evidence="11" type="ORF">OKA05_23325</name>
</gene>
<keyword evidence="8 10" id="KW-0472">Membrane</keyword>
<dbReference type="InterPro" id="IPR037673">
    <property type="entry name" value="MSC/AndL"/>
</dbReference>
<evidence type="ECO:0000256" key="1">
    <source>
        <dbReference type="ARBA" id="ARBA00004651"/>
    </source>
</evidence>
<comment type="caution">
    <text evidence="11">The sequence shown here is derived from an EMBL/GenBank/DDBJ whole genome shotgun (WGS) entry which is preliminary data.</text>
</comment>
<comment type="subcellular location">
    <subcellularLocation>
        <location evidence="1 10">Cell membrane</location>
        <topology evidence="1 10">Multi-pass membrane protein</topology>
    </subcellularLocation>
</comment>
<sequence>MIKEFKEFAFKGNLIDMAVGIIIGGAFGTVVKSLVDNVFMPLLGKVTGGVNFSDMYVNLNFPEKKVSYADALKAGEPVIGYGQFITDFIAFILLAFAVFLVVKKALGILKREKEVPPAPAAPTAEEKLLTEIRDLLKTKA</sequence>
<evidence type="ECO:0000256" key="5">
    <source>
        <dbReference type="ARBA" id="ARBA00022692"/>
    </source>
</evidence>
<dbReference type="NCBIfam" id="NF001843">
    <property type="entry name" value="PRK00567.1-4"/>
    <property type="match status" value="1"/>
</dbReference>
<organism evidence="11 12">
    <name type="scientific">Luteolibacter arcticus</name>
    <dbReference type="NCBI Taxonomy" id="1581411"/>
    <lineage>
        <taxon>Bacteria</taxon>
        <taxon>Pseudomonadati</taxon>
        <taxon>Verrucomicrobiota</taxon>
        <taxon>Verrucomicrobiia</taxon>
        <taxon>Verrucomicrobiales</taxon>
        <taxon>Verrucomicrobiaceae</taxon>
        <taxon>Luteolibacter</taxon>
    </lineage>
</organism>
<dbReference type="NCBIfam" id="NF010557">
    <property type="entry name" value="PRK13952.1"/>
    <property type="match status" value="1"/>
</dbReference>
<evidence type="ECO:0000313" key="12">
    <source>
        <dbReference type="Proteomes" id="UP001320876"/>
    </source>
</evidence>
<accession>A0ABT3GPU7</accession>
<evidence type="ECO:0000256" key="6">
    <source>
        <dbReference type="ARBA" id="ARBA00022989"/>
    </source>
</evidence>
<keyword evidence="6 10" id="KW-1133">Transmembrane helix</keyword>
<evidence type="ECO:0000256" key="2">
    <source>
        <dbReference type="ARBA" id="ARBA00007254"/>
    </source>
</evidence>
<dbReference type="HAMAP" id="MF_00115">
    <property type="entry name" value="MscL"/>
    <property type="match status" value="1"/>
</dbReference>
<evidence type="ECO:0000256" key="7">
    <source>
        <dbReference type="ARBA" id="ARBA00023065"/>
    </source>
</evidence>
<keyword evidence="7 10" id="KW-0406">Ion transport</keyword>
<keyword evidence="4 10" id="KW-1003">Cell membrane</keyword>
<dbReference type="InterPro" id="IPR019823">
    <property type="entry name" value="Mechanosensitive_channel_CS"/>
</dbReference>
<feature type="transmembrane region" description="Helical" evidence="10">
    <location>
        <begin position="78"/>
        <end position="102"/>
    </location>
</feature>
<evidence type="ECO:0000256" key="4">
    <source>
        <dbReference type="ARBA" id="ARBA00022475"/>
    </source>
</evidence>
<keyword evidence="3 10" id="KW-0813">Transport</keyword>
<dbReference type="NCBIfam" id="TIGR00220">
    <property type="entry name" value="mscL"/>
    <property type="match status" value="1"/>
</dbReference>
<keyword evidence="12" id="KW-1185">Reference proteome</keyword>
<name>A0ABT3GPU7_9BACT</name>
<dbReference type="Proteomes" id="UP001320876">
    <property type="component" value="Unassembled WGS sequence"/>
</dbReference>
<dbReference type="PANTHER" id="PTHR30266:SF2">
    <property type="entry name" value="LARGE-CONDUCTANCE MECHANOSENSITIVE CHANNEL"/>
    <property type="match status" value="1"/>
</dbReference>
<protein>
    <recommendedName>
        <fullName evidence="10">Large-conductance mechanosensitive channel</fullName>
    </recommendedName>
</protein>
<evidence type="ECO:0000256" key="3">
    <source>
        <dbReference type="ARBA" id="ARBA00022448"/>
    </source>
</evidence>
<dbReference type="PANTHER" id="PTHR30266">
    <property type="entry name" value="MECHANOSENSITIVE CHANNEL MSCL"/>
    <property type="match status" value="1"/>
</dbReference>
<dbReference type="SUPFAM" id="SSF81330">
    <property type="entry name" value="Gated mechanosensitive channel"/>
    <property type="match status" value="1"/>
</dbReference>
<dbReference type="EMBL" id="JAPDDT010000014">
    <property type="protein sequence ID" value="MCW1925509.1"/>
    <property type="molecule type" value="Genomic_DNA"/>
</dbReference>